<protein>
    <submittedName>
        <fullName evidence="1">Uncharacterized protein</fullName>
    </submittedName>
</protein>
<dbReference type="EMBL" id="KQ423422">
    <property type="protein sequence ID" value="KOF72946.1"/>
    <property type="molecule type" value="Genomic_DNA"/>
</dbReference>
<name>A0A0L8G7D5_OCTBM</name>
<reference evidence="1" key="1">
    <citation type="submission" date="2015-07" db="EMBL/GenBank/DDBJ databases">
        <title>MeaNS - Measles Nucleotide Surveillance Program.</title>
        <authorList>
            <person name="Tran T."/>
            <person name="Druce J."/>
        </authorList>
    </citation>
    <scope>NUCLEOTIDE SEQUENCE</scope>
    <source>
        <strain evidence="1">UCB-OBI-ISO-001</strain>
        <tissue evidence="1">Gonad</tissue>
    </source>
</reference>
<proteinExistence type="predicted"/>
<dbReference type="AlphaFoldDB" id="A0A0L8G7D5"/>
<evidence type="ECO:0000313" key="1">
    <source>
        <dbReference type="EMBL" id="KOF72946.1"/>
    </source>
</evidence>
<organism evidence="1">
    <name type="scientific">Octopus bimaculoides</name>
    <name type="common">California two-spotted octopus</name>
    <dbReference type="NCBI Taxonomy" id="37653"/>
    <lineage>
        <taxon>Eukaryota</taxon>
        <taxon>Metazoa</taxon>
        <taxon>Spiralia</taxon>
        <taxon>Lophotrochozoa</taxon>
        <taxon>Mollusca</taxon>
        <taxon>Cephalopoda</taxon>
        <taxon>Coleoidea</taxon>
        <taxon>Octopodiformes</taxon>
        <taxon>Octopoda</taxon>
        <taxon>Incirrata</taxon>
        <taxon>Octopodidae</taxon>
        <taxon>Octopus</taxon>
    </lineage>
</organism>
<gene>
    <name evidence="1" type="ORF">OCBIM_22038624mg</name>
</gene>
<accession>A0A0L8G7D5</accession>
<sequence>MHFIQKYWRVTNNYHFHPRYSYPGYVLTITMTPHFHTLSVDPGIIILLLTVNSNGPQKSTPMHDVALCFLRRHRSGLRKTTP</sequence>